<dbReference type="EMBL" id="CP041406">
    <property type="protein sequence ID" value="QOP46468.1"/>
    <property type="molecule type" value="Genomic_DNA"/>
</dbReference>
<organism evidence="1 2">
    <name type="scientific">Sulfurimonas paralvinellae</name>
    <dbReference type="NCBI Taxonomy" id="317658"/>
    <lineage>
        <taxon>Bacteria</taxon>
        <taxon>Pseudomonadati</taxon>
        <taxon>Campylobacterota</taxon>
        <taxon>Epsilonproteobacteria</taxon>
        <taxon>Campylobacterales</taxon>
        <taxon>Sulfurimonadaceae</taxon>
        <taxon>Sulfurimonas</taxon>
    </lineage>
</organism>
<evidence type="ECO:0000313" key="2">
    <source>
        <dbReference type="Proteomes" id="UP000593580"/>
    </source>
</evidence>
<dbReference type="KEGG" id="spal:FM071_09245"/>
<dbReference type="Proteomes" id="UP000593580">
    <property type="component" value="Chromosome"/>
</dbReference>
<name>A0A7M1BCC7_9BACT</name>
<accession>A0A7M1BCC7</accession>
<keyword evidence="2" id="KW-1185">Reference proteome</keyword>
<sequence>MSDDLFKDYVPEILVYDEAVDGSGEYKIRDEHLNTKENLLEKIRRKKAAAKGNKTVFRQNIRTENEDK</sequence>
<proteinExistence type="predicted"/>
<reference evidence="1 2" key="1">
    <citation type="submission" date="2019-07" db="EMBL/GenBank/DDBJ databases">
        <title>Sulfurimonas paralvinellae sp. nov., a novel mesophilic, hydrogen- and sulfur-oxidizing chemolithoautotroph within the Epsilonproteo- bacteria isolated from a deep-sea hydrothermal vent polychaete nest, reclassification of Thiomicrospira denitrificans as Sulfurimonas denitrificans comb. nov. and emended description of the genus Sulfurimonas.</title>
        <authorList>
            <person name="Wang S."/>
            <person name="Jiang L."/>
            <person name="Shao Z."/>
        </authorList>
    </citation>
    <scope>NUCLEOTIDE SEQUENCE [LARGE SCALE GENOMIC DNA]</scope>
    <source>
        <strain evidence="1 2">GO25</strain>
    </source>
</reference>
<evidence type="ECO:0000313" key="1">
    <source>
        <dbReference type="EMBL" id="QOP46468.1"/>
    </source>
</evidence>
<gene>
    <name evidence="1" type="ORF">FM071_09245</name>
</gene>
<dbReference type="AlphaFoldDB" id="A0A7M1BCC7"/>
<protein>
    <submittedName>
        <fullName evidence="1">Uncharacterized protein</fullName>
    </submittedName>
</protein>
<dbReference type="RefSeq" id="WP_193110728.1">
    <property type="nucleotide sequence ID" value="NZ_CP041406.1"/>
</dbReference>